<comment type="caution">
    <text evidence="3">The sequence shown here is derived from an EMBL/GenBank/DDBJ whole genome shotgun (WGS) entry which is preliminary data.</text>
</comment>
<name>T1AQT9_9ZZZZ</name>
<dbReference type="PANTHER" id="PTHR30486:SF6">
    <property type="entry name" value="TYPE IV PILUS RETRACTATION ATPASE PILT"/>
    <property type="match status" value="1"/>
</dbReference>
<dbReference type="AlphaFoldDB" id="T1AQT9"/>
<dbReference type="InterPro" id="IPR050921">
    <property type="entry name" value="T4SS_GSP_E_ATPase"/>
</dbReference>
<dbReference type="Pfam" id="PF00437">
    <property type="entry name" value="T2SSE"/>
    <property type="match status" value="1"/>
</dbReference>
<feature type="non-terminal residue" evidence="3">
    <location>
        <position position="1"/>
    </location>
</feature>
<reference evidence="3" key="1">
    <citation type="submission" date="2013-08" db="EMBL/GenBank/DDBJ databases">
        <authorList>
            <person name="Mendez C."/>
            <person name="Richter M."/>
            <person name="Ferrer M."/>
            <person name="Sanchez J."/>
        </authorList>
    </citation>
    <scope>NUCLEOTIDE SEQUENCE</scope>
</reference>
<dbReference type="Gene3D" id="3.40.50.300">
    <property type="entry name" value="P-loop containing nucleotide triphosphate hydrolases"/>
    <property type="match status" value="1"/>
</dbReference>
<feature type="domain" description="Bacterial type II secretion system protein E" evidence="2">
    <location>
        <begin position="5"/>
        <end position="84"/>
    </location>
</feature>
<proteinExistence type="inferred from homology"/>
<feature type="non-terminal residue" evidence="3">
    <location>
        <position position="189"/>
    </location>
</feature>
<organism evidence="3">
    <name type="scientific">mine drainage metagenome</name>
    <dbReference type="NCBI Taxonomy" id="410659"/>
    <lineage>
        <taxon>unclassified sequences</taxon>
        <taxon>metagenomes</taxon>
        <taxon>ecological metagenomes</taxon>
    </lineage>
</organism>
<reference evidence="3" key="2">
    <citation type="journal article" date="2014" name="ISME J.">
        <title>Microbial stratification in low pH oxic and suboxic macroscopic growths along an acid mine drainage.</title>
        <authorList>
            <person name="Mendez-Garcia C."/>
            <person name="Mesa V."/>
            <person name="Sprenger R.R."/>
            <person name="Richter M."/>
            <person name="Diez M.S."/>
            <person name="Solano J."/>
            <person name="Bargiela R."/>
            <person name="Golyshina O.V."/>
            <person name="Manteca A."/>
            <person name="Ramos J.L."/>
            <person name="Gallego J.R."/>
            <person name="Llorente I."/>
            <person name="Martins Dos Santos V.A."/>
            <person name="Jensen O.N."/>
            <person name="Pelaez A.I."/>
            <person name="Sanchez J."/>
            <person name="Ferrer M."/>
        </authorList>
    </citation>
    <scope>NUCLEOTIDE SEQUENCE</scope>
</reference>
<dbReference type="GO" id="GO:0016887">
    <property type="term" value="F:ATP hydrolysis activity"/>
    <property type="evidence" value="ECO:0007669"/>
    <property type="project" value="InterPro"/>
</dbReference>
<evidence type="ECO:0000259" key="2">
    <source>
        <dbReference type="Pfam" id="PF00437"/>
    </source>
</evidence>
<dbReference type="InterPro" id="IPR027417">
    <property type="entry name" value="P-loop_NTPase"/>
</dbReference>
<evidence type="ECO:0000256" key="1">
    <source>
        <dbReference type="ARBA" id="ARBA00006611"/>
    </source>
</evidence>
<gene>
    <name evidence="3" type="ORF">B1B_07049</name>
</gene>
<dbReference type="SUPFAM" id="SSF52540">
    <property type="entry name" value="P-loop containing nucleoside triphosphate hydrolases"/>
    <property type="match status" value="1"/>
</dbReference>
<accession>T1AQT9</accession>
<comment type="similarity">
    <text evidence="1">Belongs to the GSP E family.</text>
</comment>
<dbReference type="EMBL" id="AUZY01004487">
    <property type="protein sequence ID" value="EQD62936.1"/>
    <property type="molecule type" value="Genomic_DNA"/>
</dbReference>
<evidence type="ECO:0000313" key="3">
    <source>
        <dbReference type="EMBL" id="EQD62936.1"/>
    </source>
</evidence>
<dbReference type="PANTHER" id="PTHR30486">
    <property type="entry name" value="TWITCHING MOTILITY PROTEIN PILT"/>
    <property type="match status" value="1"/>
</dbReference>
<sequence>GRRAGEIDLFDLVRAALRQRPQVLAVGEVRGAETFTLFQAMATGQACHSTFHAGSVAALVRRLESPPIGLPRALLAALPIVVLQRSEWVGGRRVRRVAHLTEIEGIDPVGRELLASPVFTWNNGRDTWTYQGRSALLERAARSRGVGAPDLVREMERRARFLGALAALPSLTDAEFHHTLARYRTDPES</sequence>
<dbReference type="InterPro" id="IPR001482">
    <property type="entry name" value="T2SS/T4SS_dom"/>
</dbReference>
<protein>
    <submittedName>
        <fullName evidence="3">Type II secretion system protein E</fullName>
    </submittedName>
</protein>